<evidence type="ECO:0000256" key="1">
    <source>
        <dbReference type="SAM" id="Phobius"/>
    </source>
</evidence>
<feature type="transmembrane region" description="Helical" evidence="1">
    <location>
        <begin position="182"/>
        <end position="207"/>
    </location>
</feature>
<dbReference type="InterPro" id="IPR002656">
    <property type="entry name" value="Acyl_transf_3_dom"/>
</dbReference>
<feature type="transmembrane region" description="Helical" evidence="1">
    <location>
        <begin position="295"/>
        <end position="316"/>
    </location>
</feature>
<feature type="transmembrane region" description="Helical" evidence="1">
    <location>
        <begin position="154"/>
        <end position="176"/>
    </location>
</feature>
<feature type="transmembrane region" description="Helical" evidence="1">
    <location>
        <begin position="336"/>
        <end position="356"/>
    </location>
</feature>
<evidence type="ECO:0000259" key="2">
    <source>
        <dbReference type="Pfam" id="PF01757"/>
    </source>
</evidence>
<feature type="transmembrane region" description="Helical" evidence="1">
    <location>
        <begin position="96"/>
        <end position="117"/>
    </location>
</feature>
<dbReference type="InterPro" id="IPR050879">
    <property type="entry name" value="Acyltransferase_3"/>
</dbReference>
<feature type="transmembrane region" description="Helical" evidence="1">
    <location>
        <begin position="265"/>
        <end position="283"/>
    </location>
</feature>
<dbReference type="PANTHER" id="PTHR23028">
    <property type="entry name" value="ACETYLTRANSFERASE"/>
    <property type="match status" value="1"/>
</dbReference>
<keyword evidence="1" id="KW-1133">Transmembrane helix</keyword>
<keyword evidence="4" id="KW-1185">Reference proteome</keyword>
<name>A0A6V8SGH7_9CLOT</name>
<proteinExistence type="predicted"/>
<accession>A0A6V8SGH7</accession>
<feature type="transmembrane region" description="Helical" evidence="1">
    <location>
        <begin position="56"/>
        <end position="75"/>
    </location>
</feature>
<dbReference type="PANTHER" id="PTHR23028:SF134">
    <property type="entry name" value="PUTATIVE (AFU_ORTHOLOGUE AFUA_4G08520)-RELATED"/>
    <property type="match status" value="1"/>
</dbReference>
<feature type="transmembrane region" description="Helical" evidence="1">
    <location>
        <begin position="559"/>
        <end position="581"/>
    </location>
</feature>
<feature type="transmembrane region" description="Helical" evidence="1">
    <location>
        <begin position="219"/>
        <end position="236"/>
    </location>
</feature>
<dbReference type="GO" id="GO:0016747">
    <property type="term" value="F:acyltransferase activity, transferring groups other than amino-acyl groups"/>
    <property type="evidence" value="ECO:0007669"/>
    <property type="project" value="InterPro"/>
</dbReference>
<feature type="transmembrane region" description="Helical" evidence="1">
    <location>
        <begin position="395"/>
        <end position="415"/>
    </location>
</feature>
<evidence type="ECO:0000313" key="4">
    <source>
        <dbReference type="Proteomes" id="UP000580568"/>
    </source>
</evidence>
<gene>
    <name evidence="3" type="ORF">bsdtw1_00293</name>
</gene>
<sequence length="596" mass="69253">MKKIKYLDGIRGLAALSVVIFHFVRNFYPTLDNANINQIHTNGNIEILFATTPLNLLYNGNFAVCIFFILSGYVLSYKFFATKNDEVIVSSAFKRYFRLLIPVLFSVLLYFACIQSLPTGEKYFGNRDGFTLGKALYESFIGILFYGESTFNSALWTMSIEFIGSFIVFAFCAIFGKSNKRIIAYLLAIIIFWNSYYLAFILGMLLSDISSFDKFTIKKAIYILPLFFLSIYTSSFPTNINIKENSTIGIDLTIYSFLNYIVKGYLFWHIVGAFILIFILINVKKLQSFFSLKIFEFLGKISFSMYITHLLVIIFFSRDFFELVHKHLGYNYSALVTFVISLGLIIVISYPTYYFVDRFSVKFANILYNHFFKVNNFKFESIIRSFTSNVNKNRILLCFSFIITSLITLVFIYLVPIRFFYYSNKNISIELNSIIHKNDYYQLYYTETNSDTFSDSKVVQVPVMASTETQKIKFNLPIENISKLRIDFGSTPGVFYIKNIEVIKANKKESITLADITNYKFNQIEASKDKNYLKLMSNEQDPFIVSNNLNIKKINNTNFLNYSNIILFILCLFPSIFYILLKVQSFCFKIYIKENS</sequence>
<dbReference type="Pfam" id="PF01757">
    <property type="entry name" value="Acyl_transf_3"/>
    <property type="match status" value="1"/>
</dbReference>
<comment type="caution">
    <text evidence="3">The sequence shown here is derived from an EMBL/GenBank/DDBJ whole genome shotgun (WGS) entry which is preliminary data.</text>
</comment>
<feature type="domain" description="Acyltransferase 3" evidence="2">
    <location>
        <begin position="4"/>
        <end position="353"/>
    </location>
</feature>
<keyword evidence="1" id="KW-0472">Membrane</keyword>
<dbReference type="RefSeq" id="WP_183275815.1">
    <property type="nucleotide sequence ID" value="NZ_BLZR01000001.1"/>
</dbReference>
<reference evidence="3 4" key="1">
    <citation type="submission" date="2020-07" db="EMBL/GenBank/DDBJ databases">
        <title>A new beta-1,3-glucan-decomposing anaerobic bacterium isolated from anoxic soil subjected to biological soil disinfestation.</title>
        <authorList>
            <person name="Ueki A."/>
            <person name="Tonouchi A."/>
        </authorList>
    </citation>
    <scope>NUCLEOTIDE SEQUENCE [LARGE SCALE GENOMIC DNA]</scope>
    <source>
        <strain evidence="3 4">TW1</strain>
    </source>
</reference>
<dbReference type="AlphaFoldDB" id="A0A6V8SGH7"/>
<keyword evidence="1" id="KW-0812">Transmembrane</keyword>
<dbReference type="EMBL" id="BLZR01000001">
    <property type="protein sequence ID" value="GFP74248.1"/>
    <property type="molecule type" value="Genomic_DNA"/>
</dbReference>
<evidence type="ECO:0000313" key="3">
    <source>
        <dbReference type="EMBL" id="GFP74248.1"/>
    </source>
</evidence>
<dbReference type="Proteomes" id="UP000580568">
    <property type="component" value="Unassembled WGS sequence"/>
</dbReference>
<protein>
    <recommendedName>
        <fullName evidence="2">Acyltransferase 3 domain-containing protein</fullName>
    </recommendedName>
</protein>
<feature type="transmembrane region" description="Helical" evidence="1">
    <location>
        <begin position="12"/>
        <end position="28"/>
    </location>
</feature>
<organism evidence="3 4">
    <name type="scientific">Clostridium fungisolvens</name>
    <dbReference type="NCBI Taxonomy" id="1604897"/>
    <lineage>
        <taxon>Bacteria</taxon>
        <taxon>Bacillati</taxon>
        <taxon>Bacillota</taxon>
        <taxon>Clostridia</taxon>
        <taxon>Eubacteriales</taxon>
        <taxon>Clostridiaceae</taxon>
        <taxon>Clostridium</taxon>
    </lineage>
</organism>